<proteinExistence type="predicted"/>
<feature type="region of interest" description="Disordered" evidence="1">
    <location>
        <begin position="1"/>
        <end position="22"/>
    </location>
</feature>
<dbReference type="Proteomes" id="UP000735302">
    <property type="component" value="Unassembled WGS sequence"/>
</dbReference>
<evidence type="ECO:0000256" key="1">
    <source>
        <dbReference type="SAM" id="MobiDB-lite"/>
    </source>
</evidence>
<sequence length="87" mass="9508">MDAAGLELSGNPALRQQGQRASEGLVEFGTEDTGFIPFRFGTKFAPSHPRNMVSLWLLGQHQGRASTEISSSTSLTERSQDILKRVC</sequence>
<dbReference type="EMBL" id="BLXT01004371">
    <property type="protein sequence ID" value="GFO12058.1"/>
    <property type="molecule type" value="Genomic_DNA"/>
</dbReference>
<organism evidence="2 3">
    <name type="scientific">Plakobranchus ocellatus</name>
    <dbReference type="NCBI Taxonomy" id="259542"/>
    <lineage>
        <taxon>Eukaryota</taxon>
        <taxon>Metazoa</taxon>
        <taxon>Spiralia</taxon>
        <taxon>Lophotrochozoa</taxon>
        <taxon>Mollusca</taxon>
        <taxon>Gastropoda</taxon>
        <taxon>Heterobranchia</taxon>
        <taxon>Euthyneura</taxon>
        <taxon>Panpulmonata</taxon>
        <taxon>Sacoglossa</taxon>
        <taxon>Placobranchoidea</taxon>
        <taxon>Plakobranchidae</taxon>
        <taxon>Plakobranchus</taxon>
    </lineage>
</organism>
<evidence type="ECO:0000313" key="2">
    <source>
        <dbReference type="EMBL" id="GFO12058.1"/>
    </source>
</evidence>
<feature type="compositionally biased region" description="Low complexity" evidence="1">
    <location>
        <begin position="67"/>
        <end position="77"/>
    </location>
</feature>
<gene>
    <name evidence="2" type="ORF">PoB_003856300</name>
</gene>
<keyword evidence="3" id="KW-1185">Reference proteome</keyword>
<name>A0AAV4AZX4_9GAST</name>
<feature type="region of interest" description="Disordered" evidence="1">
    <location>
        <begin position="67"/>
        <end position="87"/>
    </location>
</feature>
<comment type="caution">
    <text evidence="2">The sequence shown here is derived from an EMBL/GenBank/DDBJ whole genome shotgun (WGS) entry which is preliminary data.</text>
</comment>
<dbReference type="AlphaFoldDB" id="A0AAV4AZX4"/>
<accession>A0AAV4AZX4</accession>
<feature type="compositionally biased region" description="Basic and acidic residues" evidence="1">
    <location>
        <begin position="78"/>
        <end position="87"/>
    </location>
</feature>
<evidence type="ECO:0000313" key="3">
    <source>
        <dbReference type="Proteomes" id="UP000735302"/>
    </source>
</evidence>
<reference evidence="2 3" key="1">
    <citation type="journal article" date="2021" name="Elife">
        <title>Chloroplast acquisition without the gene transfer in kleptoplastic sea slugs, Plakobranchus ocellatus.</title>
        <authorList>
            <person name="Maeda T."/>
            <person name="Takahashi S."/>
            <person name="Yoshida T."/>
            <person name="Shimamura S."/>
            <person name="Takaki Y."/>
            <person name="Nagai Y."/>
            <person name="Toyoda A."/>
            <person name="Suzuki Y."/>
            <person name="Arimoto A."/>
            <person name="Ishii H."/>
            <person name="Satoh N."/>
            <person name="Nishiyama T."/>
            <person name="Hasebe M."/>
            <person name="Maruyama T."/>
            <person name="Minagawa J."/>
            <person name="Obokata J."/>
            <person name="Shigenobu S."/>
        </authorList>
    </citation>
    <scope>NUCLEOTIDE SEQUENCE [LARGE SCALE GENOMIC DNA]</scope>
</reference>
<protein>
    <submittedName>
        <fullName evidence="2">Uncharacterized protein</fullName>
    </submittedName>
</protein>